<dbReference type="Pfam" id="PF00078">
    <property type="entry name" value="RVT_1"/>
    <property type="match status" value="1"/>
</dbReference>
<dbReference type="PROSITE" id="PS50878">
    <property type="entry name" value="RT_POL"/>
    <property type="match status" value="1"/>
</dbReference>
<dbReference type="GO" id="GO:0003677">
    <property type="term" value="F:DNA binding"/>
    <property type="evidence" value="ECO:0007669"/>
    <property type="project" value="InterPro"/>
</dbReference>
<dbReference type="GO" id="GO:0015074">
    <property type="term" value="P:DNA integration"/>
    <property type="evidence" value="ECO:0007669"/>
    <property type="project" value="InterPro"/>
</dbReference>
<dbReference type="Gene3D" id="3.30.420.10">
    <property type="entry name" value="Ribonuclease H-like superfamily/Ribonuclease H"/>
    <property type="match status" value="1"/>
</dbReference>
<dbReference type="GO" id="GO:0003824">
    <property type="term" value="F:catalytic activity"/>
    <property type="evidence" value="ECO:0007669"/>
    <property type="project" value="InterPro"/>
</dbReference>
<accession>A0A8S1H866</accession>
<evidence type="ECO:0000256" key="1">
    <source>
        <dbReference type="SAM" id="MobiDB-lite"/>
    </source>
</evidence>
<keyword evidence="5" id="KW-1185">Reference proteome</keyword>
<feature type="domain" description="Reverse transcriptase" evidence="3">
    <location>
        <begin position="1178"/>
        <end position="1484"/>
    </location>
</feature>
<dbReference type="Pfam" id="PF03372">
    <property type="entry name" value="Exo_endo_phos"/>
    <property type="match status" value="1"/>
</dbReference>
<dbReference type="PANTHER" id="PTHR19446">
    <property type="entry name" value="REVERSE TRANSCRIPTASES"/>
    <property type="match status" value="1"/>
</dbReference>
<dbReference type="SUPFAM" id="SSF56219">
    <property type="entry name" value="DNase I-like"/>
    <property type="match status" value="1"/>
</dbReference>
<comment type="caution">
    <text evidence="4">The sequence shown here is derived from an EMBL/GenBank/DDBJ whole genome shotgun (WGS) entry which is preliminary data.</text>
</comment>
<evidence type="ECO:0000313" key="5">
    <source>
        <dbReference type="Proteomes" id="UP000835052"/>
    </source>
</evidence>
<gene>
    <name evidence="4" type="ORF">CAUJ_LOCUS7366</name>
</gene>
<keyword evidence="2" id="KW-0812">Transmembrane</keyword>
<evidence type="ECO:0000256" key="2">
    <source>
        <dbReference type="SAM" id="Phobius"/>
    </source>
</evidence>
<dbReference type="InterPro" id="IPR036691">
    <property type="entry name" value="Endo/exonu/phosph_ase_sf"/>
</dbReference>
<name>A0A8S1H866_9PELO</name>
<protein>
    <recommendedName>
        <fullName evidence="3">Reverse transcriptase domain-containing protein</fullName>
    </recommendedName>
</protein>
<feature type="compositionally biased region" description="Polar residues" evidence="1">
    <location>
        <begin position="894"/>
        <end position="903"/>
    </location>
</feature>
<feature type="transmembrane region" description="Helical" evidence="2">
    <location>
        <begin position="431"/>
        <end position="454"/>
    </location>
</feature>
<feature type="transmembrane region" description="Helical" evidence="2">
    <location>
        <begin position="475"/>
        <end position="497"/>
    </location>
</feature>
<dbReference type="CDD" id="cd09076">
    <property type="entry name" value="L1-EN"/>
    <property type="match status" value="1"/>
</dbReference>
<dbReference type="Proteomes" id="UP000835052">
    <property type="component" value="Unassembled WGS sequence"/>
</dbReference>
<dbReference type="InterPro" id="IPR036397">
    <property type="entry name" value="RNaseH_sf"/>
</dbReference>
<dbReference type="GO" id="GO:0006313">
    <property type="term" value="P:DNA transposition"/>
    <property type="evidence" value="ECO:0007669"/>
    <property type="project" value="InterPro"/>
</dbReference>
<dbReference type="InterPro" id="IPR043502">
    <property type="entry name" value="DNA/RNA_pol_sf"/>
</dbReference>
<feature type="region of interest" description="Disordered" evidence="1">
    <location>
        <begin position="888"/>
        <end position="915"/>
    </location>
</feature>
<dbReference type="Pfam" id="PF01498">
    <property type="entry name" value="HTH_Tnp_Tc3_2"/>
    <property type="match status" value="1"/>
</dbReference>
<evidence type="ECO:0000313" key="4">
    <source>
        <dbReference type="EMBL" id="CAD6191447.1"/>
    </source>
</evidence>
<evidence type="ECO:0000259" key="3">
    <source>
        <dbReference type="PROSITE" id="PS50878"/>
    </source>
</evidence>
<dbReference type="InterPro" id="IPR002492">
    <property type="entry name" value="Transposase_Tc1-like"/>
</dbReference>
<dbReference type="InterPro" id="IPR000477">
    <property type="entry name" value="RT_dom"/>
</dbReference>
<dbReference type="Gene3D" id="3.60.10.10">
    <property type="entry name" value="Endonuclease/exonuclease/phosphatase"/>
    <property type="match status" value="1"/>
</dbReference>
<reference evidence="4" key="1">
    <citation type="submission" date="2020-10" db="EMBL/GenBank/DDBJ databases">
        <authorList>
            <person name="Kikuchi T."/>
        </authorList>
    </citation>
    <scope>NUCLEOTIDE SEQUENCE</scope>
    <source>
        <strain evidence="4">NKZ352</strain>
    </source>
</reference>
<dbReference type="EMBL" id="CAJGYM010000021">
    <property type="protein sequence ID" value="CAD6191447.1"/>
    <property type="molecule type" value="Genomic_DNA"/>
</dbReference>
<dbReference type="OrthoDB" id="410104at2759"/>
<keyword evidence="2" id="KW-0472">Membrane</keyword>
<sequence>MQRAGSSNSPDPHKLPLANCLKGLYSRRTWFELMRLYHLPFLNCNKSENTNFDATQVVELMLGRSLKDKLENTPVWNAWRVIVPSEKDMKSLSACEVKGEILRKYSKVLLMAAGFQEIIGLNNCLIIANWFAALETLQTKKIPLPNLKILDAPIGRMFRSKAMRTWISNDLERNRRTASCINSTTVFPVSFFWKLPFEKFRQEALADFRRRYKAIRVDKESLPPRNNGIPVAKLRLFCSNGDFRPIYSNPKRSNWKLSNTLQDLNAALDYFSEAAGFSRVRSSYFGVKGLRDFAHYQRKYHSDKKLYVMTADITKCFSAILATRMKKVLRLIFVDRPAVRATGWAHRRCGAGERKFRKVTVAATAAEAREKLVNVVCRGYDVKDIRTESSLLLRATVDQFSPRTLRKSSRQRARGRPTDLFFSQGRYSTIFFAHVSSPVTIFFAKNHFLLVATIRASRIFNLSWSQLFDLLSIRVTPSILLIIFLCAVANMFISVFLRVQTSDPYKSAVASWFAISSNFFELEANKTMSSANRSRVFVCKPWTSLTPYCSTMVKTLLVGTLNVRLLLTNERLAALENAIREVNFDIIGLCEVRRAGTGSLVLNDTKHTLYYHGTASQAGVGFLVHKSLAANVDFTPVSDRLAYLDLKLKKKRVGVIQVYAPTTSYADEVFSSCLEDLEQALSRIQRRDRHPGADSSYSLTLGDFNAKVGSKTSTESSLGSHGIGVRNDRGNTLVDFCEANGLRIWNTYFKKRGTKKWTWKSPDGVTKNCIDYVIADRRCPIYDVDVIANLHFDTDHRLVRAKMKIVSRHVNKRATSKRVFDKPLFSYAVERLFNQNSPETYECLKKVFSEASTIATTYTIVVGRQNGLTMMTLAGMFGVTEAGISQFLKRQKAQDGSTNSQRTGRPRTSRTNPRLTAPAIRREVFLNSPSPPSVSTVKRRLNAAGIMGRRPVKKPLISEKNRAARVKWAKEHLNRTRQDWNKILWSDETVLHHVSQSTNPLNFVTPEEEELVFVGPQNLVPALTRPVEMLLRPLHPGGSILFRNQRRLFTVETDGGDSEFKKTSRLIAGAVSLGLVLDVLKMILSSLRGLMERSPLQKKMLQRRSKHSTTLCMLHNKALRQSSRHPKMTFRLFCRARFVLLCAKQNEGKAPGPDFITLEMLLAAEENAVPILASIYNECLKNERTPTSMSDSIVRLLHKKGSCLDIGNYRPVALMSTIHKIFTSILRRRAERSLEEAQPIEQTGFRPGYSTSENTLVVSEMIQKSHEYRFPLFLMFIDYKKAFDSVEFGSLWTALSEFGVHSKIVNTLKNIYDEAKVSVRIRGHDIPVQIGRGVRQGDTISPNLFNATLEQNGSARRGFIWKISDAYARDFTFRSIKAKFAGSLMEFRRDSPCRLALAHLYIRVFEQKYWKNYLSRTDVYMFRYIDDFILCSPHKEILIEMTQTLFDGDNNFGLSASLKKTQVNFPYENFKHNEKWINWCGWRISADCREYYRKVKVHNKMIWKAQRLEIEKEKKNNKRKKYAEVITLD</sequence>
<keyword evidence="2" id="KW-1133">Transmembrane helix</keyword>
<dbReference type="SUPFAM" id="SSF56672">
    <property type="entry name" value="DNA/RNA polymerases"/>
    <property type="match status" value="1"/>
</dbReference>
<dbReference type="InterPro" id="IPR005135">
    <property type="entry name" value="Endo/exonuclease/phosphatase"/>
</dbReference>
<dbReference type="CDD" id="cd01650">
    <property type="entry name" value="RT_nLTR_like"/>
    <property type="match status" value="1"/>
</dbReference>
<organism evidence="4 5">
    <name type="scientific">Caenorhabditis auriculariae</name>
    <dbReference type="NCBI Taxonomy" id="2777116"/>
    <lineage>
        <taxon>Eukaryota</taxon>
        <taxon>Metazoa</taxon>
        <taxon>Ecdysozoa</taxon>
        <taxon>Nematoda</taxon>
        <taxon>Chromadorea</taxon>
        <taxon>Rhabditida</taxon>
        <taxon>Rhabditina</taxon>
        <taxon>Rhabditomorpha</taxon>
        <taxon>Rhabditoidea</taxon>
        <taxon>Rhabditidae</taxon>
        <taxon>Peloderinae</taxon>
        <taxon>Caenorhabditis</taxon>
    </lineage>
</organism>
<proteinExistence type="predicted"/>